<dbReference type="OMA" id="SITHEKM"/>
<dbReference type="PANTHER" id="PTHR43564:SF2">
    <property type="entry name" value="BLR6059 PROTEIN"/>
    <property type="match status" value="1"/>
</dbReference>
<organism evidence="2 3">
    <name type="scientific">Branchiostoma floridae</name>
    <name type="common">Florida lancelet</name>
    <name type="synonym">Amphioxus</name>
    <dbReference type="NCBI Taxonomy" id="7739"/>
    <lineage>
        <taxon>Eukaryota</taxon>
        <taxon>Metazoa</taxon>
        <taxon>Chordata</taxon>
        <taxon>Cephalochordata</taxon>
        <taxon>Leptocardii</taxon>
        <taxon>Amphioxiformes</taxon>
        <taxon>Branchiostomatidae</taxon>
        <taxon>Branchiostoma</taxon>
    </lineage>
</organism>
<feature type="compositionally biased region" description="Acidic residues" evidence="1">
    <location>
        <begin position="1027"/>
        <end position="1054"/>
    </location>
</feature>
<feature type="region of interest" description="Disordered" evidence="1">
    <location>
        <begin position="1027"/>
        <end position="1082"/>
    </location>
</feature>
<keyword evidence="2" id="KW-1185">Reference proteome</keyword>
<feature type="region of interest" description="Disordered" evidence="1">
    <location>
        <begin position="1099"/>
        <end position="1178"/>
    </location>
</feature>
<gene>
    <name evidence="3" type="primary">LOC118421442</name>
</gene>
<dbReference type="GeneID" id="118421442"/>
<dbReference type="OrthoDB" id="5986221at2759"/>
<dbReference type="KEGG" id="bfo:118421442"/>
<reference evidence="2" key="1">
    <citation type="journal article" date="2020" name="Nat. Ecol. Evol.">
        <title>Deeply conserved synteny resolves early events in vertebrate evolution.</title>
        <authorList>
            <person name="Simakov O."/>
            <person name="Marletaz F."/>
            <person name="Yue J.X."/>
            <person name="O'Connell B."/>
            <person name="Jenkins J."/>
            <person name="Brandt A."/>
            <person name="Calef R."/>
            <person name="Tung C.H."/>
            <person name="Huang T.K."/>
            <person name="Schmutz J."/>
            <person name="Satoh N."/>
            <person name="Yu J.K."/>
            <person name="Putnam N.H."/>
            <person name="Green R.E."/>
            <person name="Rokhsar D.S."/>
        </authorList>
    </citation>
    <scope>NUCLEOTIDE SEQUENCE [LARGE SCALE GENOMIC DNA]</scope>
    <source>
        <strain evidence="2">S238N-H82</strain>
    </source>
</reference>
<reference evidence="3" key="2">
    <citation type="submission" date="2025-08" db="UniProtKB">
        <authorList>
            <consortium name="RefSeq"/>
        </authorList>
    </citation>
    <scope>IDENTIFICATION</scope>
    <source>
        <strain evidence="3">S238N-H82</strain>
        <tissue evidence="3">Testes</tissue>
    </source>
</reference>
<name>A0A9J7LKL7_BRAFL</name>
<evidence type="ECO:0000313" key="3">
    <source>
        <dbReference type="RefSeq" id="XP_035684624.1"/>
    </source>
</evidence>
<protein>
    <submittedName>
        <fullName evidence="3">Uncharacterized protein LOC118421442</fullName>
    </submittedName>
</protein>
<feature type="compositionally biased region" description="Polar residues" evidence="1">
    <location>
        <begin position="1129"/>
        <end position="1149"/>
    </location>
</feature>
<sequence>MALKITCGFRRVGARESKLLGLTEEEKQTRRFGQANLEEQYRTYTDIFVGEKENELNFKDFCDSVKHIGKVLNTWTQNRRDEKAKFLEYFSVDKWQKLSAAAKAKHAAVGPCKECQREHGAFWELYNKQIKSANVRCVLSPISTPLNVSKLGQNQKIDQSSKRKLYREFKADVEAAQRLNNKDVEVAYATDESLRSRRKRRLAEEFESKDEAEQRTKKRKLLEELGQRKPRNKLGNFENWATFDGERLKQEVDSYEDGENVNWTELARKYEIKTPDGKVPPNAGQLLKLWLKKQHIDTERFNKLSSAVIRRARIKLNRGTGVTLPRQRTERQISKQLCVMINDGEIPIGEFVVARKYKKFFLNRQTNKIETKVVTTEGRKHSLLTIRKKLLTAQQPFLRDAADYNSMTEDQLKQRLVDLGEDVPSDKASMIDRLSSIERTRHLMYWEDGATLANRGYIAYMVATVYDSAIYLTDTEYYEKFKVRLSVQSKVEQPELYLIARSGSSDAEQLLYTQTRRDDLPSLQIQVQAPDGRQYKDILRFFKGDNPARQFEVGEQKGGFHPCLCPIDIRCVHRFSACSRTDEPAPTIEDRRQFLLEGPVTSRKASSMEPEPFGQLTKEEMKDEVTSRGSVSYAEAENMSKKDVQQEMKGMLHGMKRAPTLLLPDLTQTTEQLNIQQLEAPASESMHDLFNHSKNILNELPAHVPKEVKETIQRVKDIILGGKEIVRASDMRYAIIMLNKELEKQQKASNEVKQLLYTLAEMQRLCYLAADNRNMVNIYRMSNIMFHHHVMLKEVFPGNPKVLTHRKLWGMYIHSLRDHTPVIYRIAAISSLMAENEERQFANFKRVTKSSACYGTEGHVITNYMIRSHCSEKVGASENRGCVENKISQVAKLLPQERTKIPVALLKKYPREAQAWCERVCDFFHRGYGIHWHVEGEHVILHDAPSQDPPFHPAGPTMRHFRSTSIKQMHNLLRDDFQQCIEEEIPMPVSTLWLYNGQTLVKKVKTPFLDTGHDFSQHVPYMSETVQETEDEEEREEMPVEQDPACDEPEEEEEVVIRMDPLDPDPELDEFEDGGSGTEPGMQAAASHVHVWTPGLAPCSSRAGKKGESNGSSFLATPPRTPVQEAGPTRSTIDAHSSSTQSTPVQCSSAGKAVQWRGAFTPPDTPRVPVGSRERNEPKWQTKLGSALAVVIEDAETIQRVDSLKARLKMEPRNKFIKAEYDNCVAVVSTRLSKTLHEERKNFITWEKSFVTENGRLPTAEDVNESAQASARQKRIRYAEHLLRSFGVNLHMM</sequence>
<dbReference type="Proteomes" id="UP000001554">
    <property type="component" value="Chromosome 8"/>
</dbReference>
<dbReference type="RefSeq" id="XP_035684624.1">
    <property type="nucleotide sequence ID" value="XM_035828731.1"/>
</dbReference>
<dbReference type="PANTHER" id="PTHR43564">
    <property type="entry name" value="KYNURENINE FORMAMIDASE-LIKE PROTEIN"/>
    <property type="match status" value="1"/>
</dbReference>
<proteinExistence type="predicted"/>
<evidence type="ECO:0000313" key="2">
    <source>
        <dbReference type="Proteomes" id="UP000001554"/>
    </source>
</evidence>
<evidence type="ECO:0000256" key="1">
    <source>
        <dbReference type="SAM" id="MobiDB-lite"/>
    </source>
</evidence>
<accession>A0A9J7LKL7</accession>
<feature type="compositionally biased region" description="Acidic residues" evidence="1">
    <location>
        <begin position="1062"/>
        <end position="1073"/>
    </location>
</feature>